<comment type="caution">
    <text evidence="2">The sequence shown here is derived from an EMBL/GenBank/DDBJ whole genome shotgun (WGS) entry which is preliminary data.</text>
</comment>
<evidence type="ECO:0000313" key="3">
    <source>
        <dbReference type="Proteomes" id="UP001061958"/>
    </source>
</evidence>
<dbReference type="OrthoDB" id="21471at2759"/>
<reference evidence="2" key="1">
    <citation type="journal article" date="2022" name="Proc. Natl. Acad. Sci. U.S.A.">
        <title>Life cycle and functional genomics of the unicellular red alga Galdieria for elucidating algal and plant evolution and industrial use.</title>
        <authorList>
            <person name="Hirooka S."/>
            <person name="Itabashi T."/>
            <person name="Ichinose T.M."/>
            <person name="Onuma R."/>
            <person name="Fujiwara T."/>
            <person name="Yamashita S."/>
            <person name="Jong L.W."/>
            <person name="Tomita R."/>
            <person name="Iwane A.H."/>
            <person name="Miyagishima S.Y."/>
        </authorList>
    </citation>
    <scope>NUCLEOTIDE SEQUENCE</scope>
    <source>
        <strain evidence="2">NBRC 102759</strain>
    </source>
</reference>
<evidence type="ECO:0000256" key="1">
    <source>
        <dbReference type="SAM" id="MobiDB-lite"/>
    </source>
</evidence>
<dbReference type="InterPro" id="IPR039301">
    <property type="entry name" value="Sip5/DA2"/>
</dbReference>
<feature type="region of interest" description="Disordered" evidence="1">
    <location>
        <begin position="1"/>
        <end position="32"/>
    </location>
</feature>
<proteinExistence type="predicted"/>
<feature type="compositionally biased region" description="Low complexity" evidence="1">
    <location>
        <begin position="1"/>
        <end position="14"/>
    </location>
</feature>
<feature type="compositionally biased region" description="Polar residues" evidence="1">
    <location>
        <begin position="15"/>
        <end position="32"/>
    </location>
</feature>
<evidence type="ECO:0008006" key="4">
    <source>
        <dbReference type="Google" id="ProtNLM"/>
    </source>
</evidence>
<keyword evidence="3" id="KW-1185">Reference proteome</keyword>
<dbReference type="EMBL" id="BQMJ01000028">
    <property type="protein sequence ID" value="GJQ11879.1"/>
    <property type="molecule type" value="Genomic_DNA"/>
</dbReference>
<dbReference type="AlphaFoldDB" id="A0A9C7PWN6"/>
<sequence length="430" mass="49519">MGNSLGSSNNSDLNFRNSSRPSLATSRESLSRTSIVTRDGSLADAGMVVPRRQRRRQSARRNEAVLLSLSRLIVETGRHADWVDVNDSWDEQKVETLIEALLLAPRQQGLDEPLAEYQEECPICFYFYSQVNRSSCCNKPICTNCFVYIQRKIRKKCPYCNKCGLEVYLPKRSCSSDTESQETKRRSYKDKENVSVEQRGLSTCSCEESIDSLSNRKKFEEYSDFSLVEETLPAPGLRTREDCLSGVKEDLVAYREGDIQLENCHHDAFEEEDTKEYSLIDTSEWFAPDSNRDVSLSEQICDAEDVKEGFLEEEMMEQHSETLTWIHEHSGLRSFVRNRDEKLLDFLALTTSGNTVSPELVSMDRFLPSERDEHFDILSGRTDEWNEKSHFCIEENDDMFMQLFEVERSCDNSVGVDNLIHLHSDEEKET</sequence>
<reference evidence="2" key="2">
    <citation type="submission" date="2022-01" db="EMBL/GenBank/DDBJ databases">
        <authorList>
            <person name="Hirooka S."/>
            <person name="Miyagishima S.Y."/>
        </authorList>
    </citation>
    <scope>NUCLEOTIDE SEQUENCE</scope>
    <source>
        <strain evidence="2">NBRC 102759</strain>
    </source>
</reference>
<gene>
    <name evidence="2" type="ORF">GpartN1_g3670.t1</name>
</gene>
<name>A0A9C7PWN6_9RHOD</name>
<dbReference type="Proteomes" id="UP001061958">
    <property type="component" value="Unassembled WGS sequence"/>
</dbReference>
<organism evidence="2 3">
    <name type="scientific">Galdieria partita</name>
    <dbReference type="NCBI Taxonomy" id="83374"/>
    <lineage>
        <taxon>Eukaryota</taxon>
        <taxon>Rhodophyta</taxon>
        <taxon>Bangiophyceae</taxon>
        <taxon>Galdieriales</taxon>
        <taxon>Galdieriaceae</taxon>
        <taxon>Galdieria</taxon>
    </lineage>
</organism>
<dbReference type="PANTHER" id="PTHR31315">
    <property type="entry name" value="PROTEIN SIP5"/>
    <property type="match status" value="1"/>
</dbReference>
<accession>A0A9C7PWN6</accession>
<dbReference type="GO" id="GO:0005737">
    <property type="term" value="C:cytoplasm"/>
    <property type="evidence" value="ECO:0007669"/>
    <property type="project" value="TreeGrafter"/>
</dbReference>
<evidence type="ECO:0000313" key="2">
    <source>
        <dbReference type="EMBL" id="GJQ11879.1"/>
    </source>
</evidence>
<dbReference type="PANTHER" id="PTHR31315:SF1">
    <property type="entry name" value="PROTEIN SIP5"/>
    <property type="match status" value="1"/>
</dbReference>
<protein>
    <recommendedName>
        <fullName evidence="4">RING-type domain-containing protein</fullName>
    </recommendedName>
</protein>